<comment type="subcellular location">
    <subcellularLocation>
        <location evidence="1 9">Cell membrane</location>
        <topology evidence="1 9">Multi-pass membrane protein</topology>
    </subcellularLocation>
</comment>
<keyword evidence="7 9" id="KW-1133">Transmembrane helix</keyword>
<accession>A0A399ELZ5</accession>
<dbReference type="AlphaFoldDB" id="A0A399ELZ5"/>
<keyword evidence="12" id="KW-1185">Reference proteome</keyword>
<feature type="domain" description="ABC transmembrane type-1" evidence="10">
    <location>
        <begin position="81"/>
        <end position="323"/>
    </location>
</feature>
<evidence type="ECO:0000259" key="10">
    <source>
        <dbReference type="PROSITE" id="PS50928"/>
    </source>
</evidence>
<keyword evidence="8 9" id="KW-0472">Membrane</keyword>
<keyword evidence="6 9" id="KW-0812">Transmembrane</keyword>
<gene>
    <name evidence="11" type="primary">ycjP</name>
    <name evidence="11" type="ORF">Mlute_02005</name>
</gene>
<evidence type="ECO:0000256" key="3">
    <source>
        <dbReference type="ARBA" id="ARBA00022448"/>
    </source>
</evidence>
<evidence type="ECO:0000256" key="2">
    <source>
        <dbReference type="ARBA" id="ARBA00009047"/>
    </source>
</evidence>
<feature type="transmembrane region" description="Helical" evidence="9">
    <location>
        <begin position="80"/>
        <end position="106"/>
    </location>
</feature>
<reference evidence="11 12" key="1">
    <citation type="submission" date="2018-08" db="EMBL/GenBank/DDBJ databases">
        <title>Meiothermus luteus KCTC 52599 genome sequencing project.</title>
        <authorList>
            <person name="Da Costa M.S."/>
            <person name="Albuquerque L."/>
            <person name="Raposo P."/>
            <person name="Froufe H.J.C."/>
            <person name="Barroso C.S."/>
            <person name="Egas C."/>
        </authorList>
    </citation>
    <scope>NUCLEOTIDE SEQUENCE [LARGE SCALE GENOMIC DNA]</scope>
    <source>
        <strain evidence="11 12">KCTC 52599</strain>
    </source>
</reference>
<dbReference type="InterPro" id="IPR035906">
    <property type="entry name" value="MetI-like_sf"/>
</dbReference>
<evidence type="ECO:0000313" key="11">
    <source>
        <dbReference type="EMBL" id="RIH84079.1"/>
    </source>
</evidence>
<dbReference type="SUPFAM" id="SSF161098">
    <property type="entry name" value="MetI-like"/>
    <property type="match status" value="2"/>
</dbReference>
<dbReference type="InterPro" id="IPR050901">
    <property type="entry name" value="BP-dep_ABC_trans_perm"/>
</dbReference>
<feature type="transmembrane region" description="Helical" evidence="9">
    <location>
        <begin position="204"/>
        <end position="224"/>
    </location>
</feature>
<feature type="transmembrane region" description="Helical" evidence="9">
    <location>
        <begin position="115"/>
        <end position="134"/>
    </location>
</feature>
<organism evidence="11 12">
    <name type="scientific">Meiothermus luteus</name>
    <dbReference type="NCBI Taxonomy" id="2026184"/>
    <lineage>
        <taxon>Bacteria</taxon>
        <taxon>Thermotogati</taxon>
        <taxon>Deinococcota</taxon>
        <taxon>Deinococci</taxon>
        <taxon>Thermales</taxon>
        <taxon>Thermaceae</taxon>
        <taxon>Meiothermus</taxon>
    </lineage>
</organism>
<evidence type="ECO:0000256" key="1">
    <source>
        <dbReference type="ARBA" id="ARBA00004651"/>
    </source>
</evidence>
<name>A0A399ELZ5_9DEIN</name>
<dbReference type="PANTHER" id="PTHR32243:SF50">
    <property type="entry name" value="MALTOSE_MALTODEXTRIN TRANSPORT SYSTEM PERMEASE PROTEIN MALG"/>
    <property type="match status" value="1"/>
</dbReference>
<evidence type="ECO:0000256" key="5">
    <source>
        <dbReference type="ARBA" id="ARBA00022597"/>
    </source>
</evidence>
<dbReference type="PROSITE" id="PS50928">
    <property type="entry name" value="ABC_TM1"/>
    <property type="match status" value="1"/>
</dbReference>
<evidence type="ECO:0000256" key="6">
    <source>
        <dbReference type="ARBA" id="ARBA00022692"/>
    </source>
</evidence>
<dbReference type="EMBL" id="QWKZ01000067">
    <property type="protein sequence ID" value="RIH84079.1"/>
    <property type="molecule type" value="Genomic_DNA"/>
</dbReference>
<keyword evidence="4" id="KW-1003">Cell membrane</keyword>
<feature type="transmembrane region" description="Helical" evidence="9">
    <location>
        <begin position="302"/>
        <end position="323"/>
    </location>
</feature>
<feature type="transmembrane region" description="Helical" evidence="9">
    <location>
        <begin position="12"/>
        <end position="37"/>
    </location>
</feature>
<evidence type="ECO:0000313" key="12">
    <source>
        <dbReference type="Proteomes" id="UP000265800"/>
    </source>
</evidence>
<dbReference type="Proteomes" id="UP000265800">
    <property type="component" value="Unassembled WGS sequence"/>
</dbReference>
<feature type="transmembrane region" description="Helical" evidence="9">
    <location>
        <begin position="140"/>
        <end position="157"/>
    </location>
</feature>
<dbReference type="RefSeq" id="WP_220452075.1">
    <property type="nucleotide sequence ID" value="NZ_QWKZ01000067.1"/>
</dbReference>
<dbReference type="Pfam" id="PF00528">
    <property type="entry name" value="BPD_transp_1"/>
    <property type="match status" value="1"/>
</dbReference>
<sequence length="338" mass="37518">MRRRRSPLAPSPLQVGLSYLALGLASVFVLFPLYWLLITSFKLPIDVNSGPFYLPWVDFKPSLHAWEYVLGTLGPDVRRAYANTAVVALSSALLALFLGTSAAYALTRFQYRPRVGAVVLFVACLGFVVALVALGVPWPAAVGLGLAVFILGLQTLGRRFRRHLSNDDIALWLISNRILPPVVVVIPIYLLFQQLGLLDTRTALIISYTVINVPIAVWLMRDYFQNIPPDIEECAQIDGASRYRIFWTIVLPLAAPGLVATFLLLLVFSWNEYLLALFLSKANSQTMPLMVAAMSGTRGTEWWYMSVIIILMILPVVLLALVLERYIERGLIVGAVKG</sequence>
<evidence type="ECO:0000256" key="7">
    <source>
        <dbReference type="ARBA" id="ARBA00022989"/>
    </source>
</evidence>
<comment type="caution">
    <text evidence="11">The sequence shown here is derived from an EMBL/GenBank/DDBJ whole genome shotgun (WGS) entry which is preliminary data.</text>
</comment>
<keyword evidence="3 9" id="KW-0813">Transport</keyword>
<evidence type="ECO:0000256" key="8">
    <source>
        <dbReference type="ARBA" id="ARBA00023136"/>
    </source>
</evidence>
<dbReference type="GO" id="GO:0005886">
    <property type="term" value="C:plasma membrane"/>
    <property type="evidence" value="ECO:0007669"/>
    <property type="project" value="UniProtKB-SubCell"/>
</dbReference>
<feature type="transmembrane region" description="Helical" evidence="9">
    <location>
        <begin position="245"/>
        <end position="270"/>
    </location>
</feature>
<feature type="transmembrane region" description="Helical" evidence="9">
    <location>
        <begin position="169"/>
        <end position="192"/>
    </location>
</feature>
<evidence type="ECO:0000256" key="9">
    <source>
        <dbReference type="RuleBase" id="RU363032"/>
    </source>
</evidence>
<evidence type="ECO:0000256" key="4">
    <source>
        <dbReference type="ARBA" id="ARBA00022475"/>
    </source>
</evidence>
<protein>
    <submittedName>
        <fullName evidence="11">Inner membrane ABC transporter permease protein YcjP</fullName>
    </submittedName>
</protein>
<keyword evidence="5" id="KW-0762">Sugar transport</keyword>
<dbReference type="CDD" id="cd06261">
    <property type="entry name" value="TM_PBP2"/>
    <property type="match status" value="1"/>
</dbReference>
<dbReference type="PANTHER" id="PTHR32243">
    <property type="entry name" value="MALTOSE TRANSPORT SYSTEM PERMEASE-RELATED"/>
    <property type="match status" value="1"/>
</dbReference>
<dbReference type="Gene3D" id="1.10.3720.10">
    <property type="entry name" value="MetI-like"/>
    <property type="match status" value="1"/>
</dbReference>
<proteinExistence type="inferred from homology"/>
<comment type="similarity">
    <text evidence="2">Belongs to the binding-protein-dependent transport system permease family. MalFG subfamily.</text>
</comment>
<dbReference type="InterPro" id="IPR000515">
    <property type="entry name" value="MetI-like"/>
</dbReference>
<dbReference type="GO" id="GO:0055085">
    <property type="term" value="P:transmembrane transport"/>
    <property type="evidence" value="ECO:0007669"/>
    <property type="project" value="InterPro"/>
</dbReference>